<reference evidence="1" key="1">
    <citation type="journal article" name="BMC Genomics">
        <title>Long-read sequencing and de novo genome assembly of marine medaka (Oryzias melastigma).</title>
        <authorList>
            <person name="Liang P."/>
            <person name="Saqib H.S.A."/>
            <person name="Ni X."/>
            <person name="Shen Y."/>
        </authorList>
    </citation>
    <scope>NUCLEOTIDE SEQUENCE</scope>
    <source>
        <strain evidence="1">Bigg-433</strain>
    </source>
</reference>
<protein>
    <submittedName>
        <fullName evidence="1">Uncharacterized protein</fullName>
    </submittedName>
</protein>
<gene>
    <name evidence="1" type="ORF">FQA47_023411</name>
</gene>
<sequence length="130" mass="13873">MRVPAHVHQQRRCGSRAGKQLLRSVTSEGWAGHVVEGNLRSNVSEMGNGGKEGGSGVIEVPGLSLPPYQVCFLTRGPINGRFPACMEASSWGCSGATSCGASRLLPVCMTLSLEFLFWELTSSSLSTFRV</sequence>
<dbReference type="Proteomes" id="UP000646548">
    <property type="component" value="Unassembled WGS sequence"/>
</dbReference>
<dbReference type="AlphaFoldDB" id="A0A834BPB7"/>
<dbReference type="EMBL" id="WKFB01001208">
    <property type="protein sequence ID" value="KAF6714739.1"/>
    <property type="molecule type" value="Genomic_DNA"/>
</dbReference>
<name>A0A834BPB7_ORYME</name>
<accession>A0A834BPB7</accession>
<comment type="caution">
    <text evidence="1">The sequence shown here is derived from an EMBL/GenBank/DDBJ whole genome shotgun (WGS) entry which is preliminary data.</text>
</comment>
<evidence type="ECO:0000313" key="2">
    <source>
        <dbReference type="Proteomes" id="UP000646548"/>
    </source>
</evidence>
<proteinExistence type="predicted"/>
<evidence type="ECO:0000313" key="1">
    <source>
        <dbReference type="EMBL" id="KAF6714739.1"/>
    </source>
</evidence>
<organism evidence="1 2">
    <name type="scientific">Oryzias melastigma</name>
    <name type="common">Marine medaka</name>
    <dbReference type="NCBI Taxonomy" id="30732"/>
    <lineage>
        <taxon>Eukaryota</taxon>
        <taxon>Metazoa</taxon>
        <taxon>Chordata</taxon>
        <taxon>Craniata</taxon>
        <taxon>Vertebrata</taxon>
        <taxon>Euteleostomi</taxon>
        <taxon>Actinopterygii</taxon>
        <taxon>Neopterygii</taxon>
        <taxon>Teleostei</taxon>
        <taxon>Neoteleostei</taxon>
        <taxon>Acanthomorphata</taxon>
        <taxon>Ovalentaria</taxon>
        <taxon>Atherinomorphae</taxon>
        <taxon>Beloniformes</taxon>
        <taxon>Adrianichthyidae</taxon>
        <taxon>Oryziinae</taxon>
        <taxon>Oryzias</taxon>
    </lineage>
</organism>